<name>A0A1L7X3S2_9HELO</name>
<dbReference type="PANTHER" id="PTHR14187:SF82">
    <property type="entry name" value="FAMILY CHAPERONE, PUTATIVE (AFU_ORTHOLOGUE AFUA_7G08575)-RELATED"/>
    <property type="match status" value="1"/>
</dbReference>
<sequence>MAQSGSIVQGAVTDGVTGPRIVVGIDYGTSNTELAWAQSDGSAKNSLSDLGPDLIVFREWPEKSMQRVPSAISYSPTSPDKHCSQWGWSIDDDSKVLKWTKLELEPQDTVTELAQLRELTKGLDLVRELRENETMGLMNDVPEHITKSAEDVVRDFLSKVSRVWYQHMKSQGRYTLERVPLDLVITHPATWKYEAMNKTYRAVMGAFHSGMFPTLRNVSFASEPESWALYTIQDMLLKGHDVLIPGECFVICDAGGGTVDLVSYRVNKVDPLELTRVGNITGAKCGGTFVDQAFLEFLQPRLLNLDIEPDAVGTGGHMVFKPRSRVLLERFERIKHAFNGIGDSQLTVPRGTKVAPGYEDSIVNGVLTLTEQDLKDMFSASVIGTLSLLSKQLTKVRNTKYKGIPCRVTNIIMAGGFSESEYLFNEITTFANRGADIAVQRADDCWIGIVKGAVLRGMGVGMAAAPTVRSCPRHYGICVSHKYEEWKNLGEATVKDTFHGQRMVPDQLFWLIRQGDAILPFDPITTQFGVRCKFTKQQYDLGSSVRITFVASSILEPPSTMGSFSRAENEVIYLDVDSKKIPQDYLQKQKKAGGGSYLTADLEVVFSVSDAVRVSVMHRDTVLTSVETNL</sequence>
<reference evidence="1 2" key="1">
    <citation type="submission" date="2016-03" db="EMBL/GenBank/DDBJ databases">
        <authorList>
            <person name="Ploux O."/>
        </authorList>
    </citation>
    <scope>NUCLEOTIDE SEQUENCE [LARGE SCALE GENOMIC DNA]</scope>
    <source>
        <strain evidence="1 2">UAMH 11012</strain>
    </source>
</reference>
<dbReference type="PANTHER" id="PTHR14187">
    <property type="entry name" value="ALPHA KINASE/ELONGATION FACTOR 2 KINASE"/>
    <property type="match status" value="1"/>
</dbReference>
<keyword evidence="2" id="KW-1185">Reference proteome</keyword>
<dbReference type="Gene3D" id="3.30.420.40">
    <property type="match status" value="2"/>
</dbReference>
<dbReference type="AlphaFoldDB" id="A0A1L7X3S2"/>
<organism evidence="1 2">
    <name type="scientific">Phialocephala subalpina</name>
    <dbReference type="NCBI Taxonomy" id="576137"/>
    <lineage>
        <taxon>Eukaryota</taxon>
        <taxon>Fungi</taxon>
        <taxon>Dikarya</taxon>
        <taxon>Ascomycota</taxon>
        <taxon>Pezizomycotina</taxon>
        <taxon>Leotiomycetes</taxon>
        <taxon>Helotiales</taxon>
        <taxon>Mollisiaceae</taxon>
        <taxon>Phialocephala</taxon>
        <taxon>Phialocephala fortinii species complex</taxon>
    </lineage>
</organism>
<dbReference type="Proteomes" id="UP000184330">
    <property type="component" value="Unassembled WGS sequence"/>
</dbReference>
<accession>A0A1L7X3S2</accession>
<dbReference type="CDD" id="cd10170">
    <property type="entry name" value="ASKHA_NBD_HSP70"/>
    <property type="match status" value="1"/>
</dbReference>
<dbReference type="EMBL" id="FJOG01000014">
    <property type="protein sequence ID" value="CZR59672.1"/>
    <property type="molecule type" value="Genomic_DNA"/>
</dbReference>
<gene>
    <name evidence="1" type="ORF">PAC_09566</name>
</gene>
<proteinExistence type="predicted"/>
<evidence type="ECO:0008006" key="3">
    <source>
        <dbReference type="Google" id="ProtNLM"/>
    </source>
</evidence>
<dbReference type="STRING" id="576137.A0A1L7X3S2"/>
<evidence type="ECO:0000313" key="2">
    <source>
        <dbReference type="Proteomes" id="UP000184330"/>
    </source>
</evidence>
<dbReference type="Gene3D" id="3.90.640.10">
    <property type="entry name" value="Actin, Chain A, domain 4"/>
    <property type="match status" value="1"/>
</dbReference>
<dbReference type="SUPFAM" id="SSF53067">
    <property type="entry name" value="Actin-like ATPase domain"/>
    <property type="match status" value="2"/>
</dbReference>
<protein>
    <recommendedName>
        <fullName evidence="3">Hsp70 protein</fullName>
    </recommendedName>
</protein>
<dbReference type="OrthoDB" id="2963168at2759"/>
<evidence type="ECO:0000313" key="1">
    <source>
        <dbReference type="EMBL" id="CZR59672.1"/>
    </source>
</evidence>
<dbReference type="InterPro" id="IPR043129">
    <property type="entry name" value="ATPase_NBD"/>
</dbReference>